<dbReference type="RefSeq" id="WP_101577549.1">
    <property type="nucleotide sequence ID" value="NZ_PGVA01000026.1"/>
</dbReference>
<proteinExistence type="predicted"/>
<dbReference type="PROSITE" id="PS00194">
    <property type="entry name" value="THIOREDOXIN_1"/>
    <property type="match status" value="1"/>
</dbReference>
<dbReference type="Proteomes" id="UP000234951">
    <property type="component" value="Unassembled WGS sequence"/>
</dbReference>
<evidence type="ECO:0000313" key="5">
    <source>
        <dbReference type="EMBL" id="PLR95633.1"/>
    </source>
</evidence>
<dbReference type="EMBL" id="PGVA01000026">
    <property type="protein sequence ID" value="PLR82462.1"/>
    <property type="molecule type" value="Genomic_DNA"/>
</dbReference>
<protein>
    <submittedName>
        <fullName evidence="4">Alkyl hydroperoxide reductase</fullName>
    </submittedName>
</protein>
<dbReference type="CDD" id="cd02966">
    <property type="entry name" value="TlpA_like_family"/>
    <property type="match status" value="1"/>
</dbReference>
<name>A0A2N5GLE6_9BACI</name>
<evidence type="ECO:0000313" key="4">
    <source>
        <dbReference type="EMBL" id="PLR82462.1"/>
    </source>
</evidence>
<keyword evidence="1" id="KW-1015">Disulfide bond</keyword>
<dbReference type="InterPro" id="IPR013766">
    <property type="entry name" value="Thioredoxin_domain"/>
</dbReference>
<dbReference type="PANTHER" id="PTHR42852:SF1">
    <property type="entry name" value="THIOREDOXIN-LIKE PROTEIN YNEN"/>
    <property type="match status" value="1"/>
</dbReference>
<gene>
    <name evidence="4" type="ORF">CU635_11675</name>
    <name evidence="5" type="ORF">CVD25_14010</name>
</gene>
<feature type="chain" id="PRO_5014878758" evidence="2">
    <location>
        <begin position="23"/>
        <end position="168"/>
    </location>
</feature>
<dbReference type="EMBL" id="PGVD01000037">
    <property type="protein sequence ID" value="PLR95633.1"/>
    <property type="molecule type" value="Genomic_DNA"/>
</dbReference>
<dbReference type="Proteomes" id="UP000235114">
    <property type="component" value="Unassembled WGS sequence"/>
</dbReference>
<evidence type="ECO:0000313" key="7">
    <source>
        <dbReference type="Proteomes" id="UP000235114"/>
    </source>
</evidence>
<dbReference type="InterPro" id="IPR036249">
    <property type="entry name" value="Thioredoxin-like_sf"/>
</dbReference>
<organism evidence="4 6">
    <name type="scientific">Bacillus canaveralius</name>
    <dbReference type="NCBI Taxonomy" id="1403243"/>
    <lineage>
        <taxon>Bacteria</taxon>
        <taxon>Bacillati</taxon>
        <taxon>Bacillota</taxon>
        <taxon>Bacilli</taxon>
        <taxon>Bacillales</taxon>
        <taxon>Bacillaceae</taxon>
        <taxon>Bacillus</taxon>
    </lineage>
</organism>
<dbReference type="InterPro" id="IPR000866">
    <property type="entry name" value="AhpC/TSA"/>
</dbReference>
<dbReference type="SUPFAM" id="SSF52833">
    <property type="entry name" value="Thioredoxin-like"/>
    <property type="match status" value="1"/>
</dbReference>
<dbReference type="OrthoDB" id="25753at2"/>
<dbReference type="InterPro" id="IPR017937">
    <property type="entry name" value="Thioredoxin_CS"/>
</dbReference>
<dbReference type="GO" id="GO:0016491">
    <property type="term" value="F:oxidoreductase activity"/>
    <property type="evidence" value="ECO:0007669"/>
    <property type="project" value="InterPro"/>
</dbReference>
<sequence>MVKKIIAVVILTALLTVAIVQAMEKEEQPDNLPGLKMGVKAPDFELTALTGEKVQLSDYKGKKVMLNFWATWCPPCKAEMPAMEKFYRDMKDEIAVLAVNIDPKNDVKGFAEEKGVTFTILLDDQEEVSKIYQIISIPTTYYIDEAGIVQSKHIGAMTQEQMNQFINE</sequence>
<keyword evidence="7" id="KW-1185">Reference proteome</keyword>
<reference evidence="4 6" key="1">
    <citation type="submission" date="2017-11" db="EMBL/GenBank/DDBJ databases">
        <title>Comparitive Functional Genomics of Dry Heat Resistant strains isolated from the Viking Spacecraft.</title>
        <authorList>
            <person name="Seuylemezian A."/>
            <person name="Cooper K."/>
            <person name="Vaishampayan P."/>
        </authorList>
    </citation>
    <scope>NUCLEOTIDE SEQUENCE [LARGE SCALE GENOMIC DNA]</scope>
    <source>
        <strain evidence="4 6">M4.6</strain>
    </source>
</reference>
<evidence type="ECO:0000256" key="1">
    <source>
        <dbReference type="ARBA" id="ARBA00023157"/>
    </source>
</evidence>
<reference evidence="5 7" key="2">
    <citation type="submission" date="2017-12" db="EMBL/GenBank/DDBJ databases">
        <title>Comparative Functional Genomics of Dry Heat Resistant strains isolated from the Viking Spacecraft.</title>
        <authorList>
            <person name="Seuylemezian A."/>
            <person name="Cooper K."/>
            <person name="Vaishampayan P."/>
        </authorList>
    </citation>
    <scope>NUCLEOTIDE SEQUENCE [LARGE SCALE GENOMIC DNA]</scope>
    <source>
        <strain evidence="5 7">ATCC 29669</strain>
    </source>
</reference>
<accession>A0A2N5GLE6</accession>
<dbReference type="Gene3D" id="3.40.30.10">
    <property type="entry name" value="Glutaredoxin"/>
    <property type="match status" value="1"/>
</dbReference>
<evidence type="ECO:0000313" key="6">
    <source>
        <dbReference type="Proteomes" id="UP000234951"/>
    </source>
</evidence>
<dbReference type="AlphaFoldDB" id="A0A2N5GLE6"/>
<keyword evidence="2" id="KW-0732">Signal</keyword>
<evidence type="ECO:0000259" key="3">
    <source>
        <dbReference type="PROSITE" id="PS51352"/>
    </source>
</evidence>
<dbReference type="PANTHER" id="PTHR42852">
    <property type="entry name" value="THIOL:DISULFIDE INTERCHANGE PROTEIN DSBE"/>
    <property type="match status" value="1"/>
</dbReference>
<dbReference type="PROSITE" id="PS51352">
    <property type="entry name" value="THIOREDOXIN_2"/>
    <property type="match status" value="1"/>
</dbReference>
<dbReference type="GO" id="GO:0016209">
    <property type="term" value="F:antioxidant activity"/>
    <property type="evidence" value="ECO:0007669"/>
    <property type="project" value="InterPro"/>
</dbReference>
<comment type="caution">
    <text evidence="4">The sequence shown here is derived from an EMBL/GenBank/DDBJ whole genome shotgun (WGS) entry which is preliminary data.</text>
</comment>
<feature type="signal peptide" evidence="2">
    <location>
        <begin position="1"/>
        <end position="22"/>
    </location>
</feature>
<evidence type="ECO:0000256" key="2">
    <source>
        <dbReference type="SAM" id="SignalP"/>
    </source>
</evidence>
<feature type="domain" description="Thioredoxin" evidence="3">
    <location>
        <begin position="35"/>
        <end position="168"/>
    </location>
</feature>
<dbReference type="InterPro" id="IPR050553">
    <property type="entry name" value="Thioredoxin_ResA/DsbE_sf"/>
</dbReference>
<dbReference type="Pfam" id="PF00578">
    <property type="entry name" value="AhpC-TSA"/>
    <property type="match status" value="1"/>
</dbReference>